<feature type="compositionally biased region" description="Polar residues" evidence="2">
    <location>
        <begin position="57"/>
        <end position="74"/>
    </location>
</feature>
<feature type="compositionally biased region" description="Basic and acidic residues" evidence="2">
    <location>
        <begin position="564"/>
        <end position="574"/>
    </location>
</feature>
<dbReference type="PANTHER" id="PTHR13454">
    <property type="entry name" value="PROTEIN MCM10 HOMOLOG"/>
    <property type="match status" value="1"/>
</dbReference>
<dbReference type="Pfam" id="PF09329">
    <property type="entry name" value="zf-primase"/>
    <property type="match status" value="1"/>
</dbReference>
<evidence type="ECO:0000313" key="4">
    <source>
        <dbReference type="EMBL" id="EOR00278.1"/>
    </source>
</evidence>
<dbReference type="OMA" id="SICVIGH"/>
<evidence type="ECO:0000313" key="5">
    <source>
        <dbReference type="Proteomes" id="UP000014064"/>
    </source>
</evidence>
<feature type="region of interest" description="Disordered" evidence="2">
    <location>
        <begin position="446"/>
        <end position="583"/>
    </location>
</feature>
<dbReference type="EMBL" id="KE007235">
    <property type="protein sequence ID" value="EOR00278.1"/>
    <property type="molecule type" value="Genomic_DNA"/>
</dbReference>
<protein>
    <submittedName>
        <fullName evidence="4">DNA replication licensing factor mcm10</fullName>
    </submittedName>
</protein>
<feature type="compositionally biased region" description="Basic and acidic residues" evidence="2">
    <location>
        <begin position="409"/>
        <end position="423"/>
    </location>
</feature>
<evidence type="ECO:0000256" key="2">
    <source>
        <dbReference type="SAM" id="MobiDB-lite"/>
    </source>
</evidence>
<feature type="compositionally biased region" description="Basic and acidic residues" evidence="2">
    <location>
        <begin position="122"/>
        <end position="137"/>
    </location>
</feature>
<feature type="compositionally biased region" description="Polar residues" evidence="2">
    <location>
        <begin position="19"/>
        <end position="34"/>
    </location>
</feature>
<gene>
    <name evidence="4" type="ORF">J056_000816</name>
</gene>
<feature type="domain" description="Zinc finger Mcm10/DnaG-type" evidence="3">
    <location>
        <begin position="350"/>
        <end position="395"/>
    </location>
</feature>
<dbReference type="InterPro" id="IPR040184">
    <property type="entry name" value="Mcm10"/>
</dbReference>
<dbReference type="eggNOG" id="KOG3056">
    <property type="taxonomic scope" value="Eukaryota"/>
</dbReference>
<comment type="similarity">
    <text evidence="1">Belongs to the MCM10 family.</text>
</comment>
<dbReference type="Gene3D" id="2.40.50.140">
    <property type="entry name" value="Nucleic acid-binding proteins"/>
    <property type="match status" value="1"/>
</dbReference>
<sequence length="583" mass="65016">MSHHQDDEIRAQIAKLEAQLSSNKSPEQPSSKSNVLVPDSPQKKAKAKMPDNIDKPPNTSRSLGSSYTATTPKNSKPGAKEKIKHQSSLLNNLNKLNKTRQSGQSSDDDIDYSANRSTSFKNRRENLQEISDRSNMRDEELQIIEQLQHGSKYPEKPDEDCLELEPNSSTRLSQRYIPHSQLSAALSSSYVIYPSAVYSVAKISPGGTSYHVPVQDDWVTIGVVGTGSGIKQTKGKQETNVEDQVRQKNKFQKDHSVKNFCSFSIIDMNHSQSGNAHLKLLLFAAEKSERDSDGEMLYSGGSGGAFEKFWKMKQGSVIALLNPDILKPHQGRGNILGVTVVNADSICVIGHSKDYGHCEALKQGGERCPKWIDKRRGKVCEFHMQTGIERTRNNRPEFSSSTGGMGASAKKDRFRSNKATRGFEESDRKFAGFKDPYDTNYTPTYTFSGITTNNSEQNSSGVYGREKEERLKRKRQREVNEGIIKDLSKPKRSRATSKSSQAEPADTRRVVFNSQHIRKIGFNPAGNAHRDQRDTNNDSKQKDNLIQSLSLKKAPSSQVSKGPAPEEKKEEEVKMVVLDSDSE</sequence>
<proteinExistence type="inferred from homology"/>
<feature type="region of interest" description="Disordered" evidence="2">
    <location>
        <begin position="1"/>
        <end position="85"/>
    </location>
</feature>
<feature type="compositionally biased region" description="Basic and acidic residues" evidence="2">
    <location>
        <begin position="1"/>
        <end position="10"/>
    </location>
</feature>
<feature type="compositionally biased region" description="Basic and acidic residues" evidence="2">
    <location>
        <begin position="528"/>
        <end position="543"/>
    </location>
</feature>
<accession>R9ADP8</accession>
<dbReference type="OrthoDB" id="202825at2759"/>
<reference evidence="5" key="1">
    <citation type="journal article" date="2013" name="BMC Genomics">
        <title>Genome and transcriptome sequencing of the halophilic fungus Wallemia ichthyophaga: haloadaptations present and absent.</title>
        <authorList>
            <person name="Zajc J."/>
            <person name="Liu Y."/>
            <person name="Dai W."/>
            <person name="Yang Z."/>
            <person name="Hu J."/>
            <person name="Gostincar C."/>
            <person name="Gunde-Cimerman N."/>
        </authorList>
    </citation>
    <scope>NUCLEOTIDE SEQUENCE [LARGE SCALE GENOMIC DNA]</scope>
    <source>
        <strain evidence="5">EXF-994 / CBS 113033</strain>
    </source>
</reference>
<dbReference type="RefSeq" id="XP_009268719.1">
    <property type="nucleotide sequence ID" value="XM_009270444.1"/>
</dbReference>
<feature type="compositionally biased region" description="Basic and acidic residues" evidence="2">
    <location>
        <begin position="464"/>
        <end position="489"/>
    </location>
</feature>
<organism evidence="4 5">
    <name type="scientific">Wallemia ichthyophaga (strain EXF-994 / CBS 113033)</name>
    <dbReference type="NCBI Taxonomy" id="1299270"/>
    <lineage>
        <taxon>Eukaryota</taxon>
        <taxon>Fungi</taxon>
        <taxon>Dikarya</taxon>
        <taxon>Basidiomycota</taxon>
        <taxon>Wallemiomycotina</taxon>
        <taxon>Wallemiomycetes</taxon>
        <taxon>Wallemiales</taxon>
        <taxon>Wallemiaceae</taxon>
        <taxon>Wallemia</taxon>
    </lineage>
</organism>
<dbReference type="GeneID" id="20373768"/>
<evidence type="ECO:0000256" key="1">
    <source>
        <dbReference type="ARBA" id="ARBA00009679"/>
    </source>
</evidence>
<evidence type="ECO:0000259" key="3">
    <source>
        <dbReference type="Pfam" id="PF09329"/>
    </source>
</evidence>
<dbReference type="GO" id="GO:0043596">
    <property type="term" value="C:nuclear replication fork"/>
    <property type="evidence" value="ECO:0007669"/>
    <property type="project" value="TreeGrafter"/>
</dbReference>
<dbReference type="InterPro" id="IPR012340">
    <property type="entry name" value="NA-bd_OB-fold"/>
</dbReference>
<feature type="compositionally biased region" description="Polar residues" evidence="2">
    <location>
        <begin position="544"/>
        <end position="560"/>
    </location>
</feature>
<dbReference type="HOGENOM" id="CLU_015393_1_0_1"/>
<feature type="region of interest" description="Disordered" evidence="2">
    <location>
        <begin position="98"/>
        <end position="137"/>
    </location>
</feature>
<dbReference type="KEGG" id="wic:J056_000816"/>
<name>R9ADP8_WALI9</name>
<feature type="region of interest" description="Disordered" evidence="2">
    <location>
        <begin position="393"/>
        <end position="423"/>
    </location>
</feature>
<dbReference type="STRING" id="1299270.R9ADP8"/>
<keyword evidence="5" id="KW-1185">Reference proteome</keyword>
<dbReference type="GO" id="GO:0006270">
    <property type="term" value="P:DNA replication initiation"/>
    <property type="evidence" value="ECO:0007669"/>
    <property type="project" value="InterPro"/>
</dbReference>
<dbReference type="InterPro" id="IPR015408">
    <property type="entry name" value="Znf_Mcm10/DnaG"/>
</dbReference>
<dbReference type="PANTHER" id="PTHR13454:SF11">
    <property type="entry name" value="PROTEIN MCM10 HOMOLOG"/>
    <property type="match status" value="1"/>
</dbReference>
<dbReference type="GO" id="GO:0003688">
    <property type="term" value="F:DNA replication origin binding"/>
    <property type="evidence" value="ECO:0007669"/>
    <property type="project" value="TreeGrafter"/>
</dbReference>
<dbReference type="Proteomes" id="UP000014064">
    <property type="component" value="Unassembled WGS sequence"/>
</dbReference>
<dbReference type="AlphaFoldDB" id="R9ADP8"/>
<dbReference type="GO" id="GO:0003697">
    <property type="term" value="F:single-stranded DNA binding"/>
    <property type="evidence" value="ECO:0007669"/>
    <property type="project" value="InterPro"/>
</dbReference>
<feature type="compositionally biased region" description="Polar residues" evidence="2">
    <location>
        <begin position="447"/>
        <end position="461"/>
    </location>
</feature>